<accession>A0A9J6ADV7</accession>
<organism evidence="1 2">
    <name type="scientific">Solanum commersonii</name>
    <name type="common">Commerson's wild potato</name>
    <name type="synonym">Commerson's nightshade</name>
    <dbReference type="NCBI Taxonomy" id="4109"/>
    <lineage>
        <taxon>Eukaryota</taxon>
        <taxon>Viridiplantae</taxon>
        <taxon>Streptophyta</taxon>
        <taxon>Embryophyta</taxon>
        <taxon>Tracheophyta</taxon>
        <taxon>Spermatophyta</taxon>
        <taxon>Magnoliopsida</taxon>
        <taxon>eudicotyledons</taxon>
        <taxon>Gunneridae</taxon>
        <taxon>Pentapetalae</taxon>
        <taxon>asterids</taxon>
        <taxon>lamiids</taxon>
        <taxon>Solanales</taxon>
        <taxon>Solanaceae</taxon>
        <taxon>Solanoideae</taxon>
        <taxon>Solaneae</taxon>
        <taxon>Solanum</taxon>
    </lineage>
</organism>
<sequence length="70" mass="8469">MIHTKFTKRIEIGYCNCHVAGASEHFCPENLKVSRCLFHYVKLVQWVVQRCVRRRQNFSKEIQHNFSRFL</sequence>
<evidence type="ECO:0000313" key="1">
    <source>
        <dbReference type="EMBL" id="KAG5622476.1"/>
    </source>
</evidence>
<evidence type="ECO:0000313" key="2">
    <source>
        <dbReference type="Proteomes" id="UP000824120"/>
    </source>
</evidence>
<dbReference type="Proteomes" id="UP000824120">
    <property type="component" value="Chromosome 2"/>
</dbReference>
<protein>
    <submittedName>
        <fullName evidence="1">Uncharacterized protein</fullName>
    </submittedName>
</protein>
<keyword evidence="2" id="KW-1185">Reference proteome</keyword>
<dbReference type="AlphaFoldDB" id="A0A9J6ADV7"/>
<comment type="caution">
    <text evidence="1">The sequence shown here is derived from an EMBL/GenBank/DDBJ whole genome shotgun (WGS) entry which is preliminary data.</text>
</comment>
<name>A0A9J6ADV7_SOLCO</name>
<proteinExistence type="predicted"/>
<reference evidence="1 2" key="1">
    <citation type="submission" date="2020-09" db="EMBL/GenBank/DDBJ databases">
        <title>De no assembly of potato wild relative species, Solanum commersonii.</title>
        <authorList>
            <person name="Cho K."/>
        </authorList>
    </citation>
    <scope>NUCLEOTIDE SEQUENCE [LARGE SCALE GENOMIC DNA]</scope>
    <source>
        <strain evidence="1">LZ3.2</strain>
        <tissue evidence="1">Leaf</tissue>
    </source>
</reference>
<dbReference type="EMBL" id="JACXVP010000002">
    <property type="protein sequence ID" value="KAG5622476.1"/>
    <property type="molecule type" value="Genomic_DNA"/>
</dbReference>
<gene>
    <name evidence="1" type="ORF">H5410_007694</name>
</gene>